<accession>A0A699GMK0</accession>
<protein>
    <submittedName>
        <fullName evidence="1">Uncharacterized mitochondrial protein AtMg00810-like</fullName>
    </submittedName>
</protein>
<name>A0A699GMK0_TANCI</name>
<comment type="caution">
    <text evidence="1">The sequence shown here is derived from an EMBL/GenBank/DDBJ whole genome shotgun (WGS) entry which is preliminary data.</text>
</comment>
<gene>
    <name evidence="1" type="ORF">Tci_101185</name>
</gene>
<dbReference type="PANTHER" id="PTHR11439">
    <property type="entry name" value="GAG-POL-RELATED RETROTRANSPOSON"/>
    <property type="match status" value="1"/>
</dbReference>
<dbReference type="PANTHER" id="PTHR11439:SF495">
    <property type="entry name" value="REVERSE TRANSCRIPTASE, RNA-DEPENDENT DNA POLYMERASE-RELATED"/>
    <property type="match status" value="1"/>
</dbReference>
<organism evidence="1">
    <name type="scientific">Tanacetum cinerariifolium</name>
    <name type="common">Dalmatian daisy</name>
    <name type="synonym">Chrysanthemum cinerariifolium</name>
    <dbReference type="NCBI Taxonomy" id="118510"/>
    <lineage>
        <taxon>Eukaryota</taxon>
        <taxon>Viridiplantae</taxon>
        <taxon>Streptophyta</taxon>
        <taxon>Embryophyta</taxon>
        <taxon>Tracheophyta</taxon>
        <taxon>Spermatophyta</taxon>
        <taxon>Magnoliopsida</taxon>
        <taxon>eudicotyledons</taxon>
        <taxon>Gunneridae</taxon>
        <taxon>Pentapetalae</taxon>
        <taxon>asterids</taxon>
        <taxon>campanulids</taxon>
        <taxon>Asterales</taxon>
        <taxon>Asteraceae</taxon>
        <taxon>Asteroideae</taxon>
        <taxon>Anthemideae</taxon>
        <taxon>Anthemidinae</taxon>
        <taxon>Tanacetum</taxon>
    </lineage>
</organism>
<proteinExistence type="predicted"/>
<sequence length="892" mass="100571">YEPKESPDAPLVKDRVSDNKDCSVESPVVVEKKTVVSTIAKVEANYNYHQRERVVTRNNYIKVNSNNTTRKTHPSAHRNMAPRVVLMKTGLRPLNTDRHVNTVHPKTTVYNARSMSCFSKSAQSTVMRPYQQRTTLTNKSFSQKVNTAKGKFYTARPRAVNTARPRAVNTARPNLAVVNVVIVNQELDEGYVTFREGANGGLITCKGTLKTGKLDFENVYFVKELKFNLYSVSQMCDKKNSVLFTDIGCFVLSPDFKLTDESQVLLKVPRRNNTYNVDIKNILPKESLTCIIAKATLDESILWALVVKPHNKTPYELFRGRTPALSFMRPFGCHVTILNTLDHLGEFNGKADEGYFVGYSINSARPEWLFDIDMLTKSMNYVPVIAEKECGALNELNSAFENLNNEYPGEPKMSGLEIITTCDDSEEEADFTNLESSILASPTLTTRTHKNHPLKQEELLQFKLQKVCILVDLPKGKKAIEEGIDYDEVFAPVARIEELCTKFERLMKDNFQMSSMEELTFFLGLQVKKKEDRIFISHDKYVTKVLRMFNFSYVKSSNTPVDTKKTLVKDADGADVDVYLYRSTIGSLMCLTASRPDIMYAVCVCARFQVTPKVSQQHAVKRIFRYLKGHPKLGLWYPKDSPFELVAYTDSDYACASLNRKSITKGCQFLESKLISWQCKNHVEGMLKHKEIYVTPSHTKKIFANMKRQGKDFSEKHVTTTSNDPLLSGEDGLKLTKLIELFTQLQSRVFALETTKADQALKIRSLKRRVDDEEVGAKEVVTEKEVSTADPVPTVGKVVTTAGVGVSTSAITSQIFMDEITLAKALIGIKISKPNAKGIVIQEPSETPTQTLIDSSQPLKAKDKSKAKMIEHENLLKTKDQIMIDEEVARKS</sequence>
<reference evidence="1" key="1">
    <citation type="journal article" date="2019" name="Sci. Rep.">
        <title>Draft genome of Tanacetum cinerariifolium, the natural source of mosquito coil.</title>
        <authorList>
            <person name="Yamashiro T."/>
            <person name="Shiraishi A."/>
            <person name="Satake H."/>
            <person name="Nakayama K."/>
        </authorList>
    </citation>
    <scope>NUCLEOTIDE SEQUENCE</scope>
</reference>
<dbReference type="AlphaFoldDB" id="A0A699GMK0"/>
<feature type="non-terminal residue" evidence="1">
    <location>
        <position position="1"/>
    </location>
</feature>
<dbReference type="EMBL" id="BKCJ010019517">
    <property type="protein sequence ID" value="GEV29208.1"/>
    <property type="molecule type" value="Genomic_DNA"/>
</dbReference>
<evidence type="ECO:0000313" key="1">
    <source>
        <dbReference type="EMBL" id="GEV29208.1"/>
    </source>
</evidence>